<feature type="signal peptide" evidence="1">
    <location>
        <begin position="1"/>
        <end position="20"/>
    </location>
</feature>
<sequence>MKKNILIGLTLLAAHQASHATLIGSELSVQTLYQPTSTSPVETIGFLTTATVVEPGVEFSSLASTEVINPPFGLQVIDVSINTGADYIDIDFDNANRFTAFGAAFKNGYMFTFDSDESINITGATIDSSVTTLGIINNDLAFLDNQLFVNVEGLIFNTSTFARINLTSELEASTVPLPGAAWLLGTGLITLMGLKKYRPAIIPH</sequence>
<proteinExistence type="predicted"/>
<dbReference type="EMBL" id="RKHR01000005">
    <property type="protein sequence ID" value="ROS00265.1"/>
    <property type="molecule type" value="Genomic_DNA"/>
</dbReference>
<comment type="caution">
    <text evidence="2">The sequence shown here is derived from an EMBL/GenBank/DDBJ whole genome shotgun (WGS) entry which is preliminary data.</text>
</comment>
<evidence type="ECO:0000313" key="2">
    <source>
        <dbReference type="EMBL" id="ROS00265.1"/>
    </source>
</evidence>
<name>A0A3N2DLN5_9GAMM</name>
<dbReference type="AlphaFoldDB" id="A0A3N2DLN5"/>
<evidence type="ECO:0000313" key="3">
    <source>
        <dbReference type="Proteomes" id="UP000275394"/>
    </source>
</evidence>
<feature type="chain" id="PRO_5018191072" description="Secreted protein" evidence="1">
    <location>
        <begin position="21"/>
        <end position="204"/>
    </location>
</feature>
<evidence type="ECO:0008006" key="4">
    <source>
        <dbReference type="Google" id="ProtNLM"/>
    </source>
</evidence>
<dbReference type="OrthoDB" id="9883670at2"/>
<keyword evidence="1" id="KW-0732">Signal</keyword>
<dbReference type="RefSeq" id="WP_148059422.1">
    <property type="nucleotide sequence ID" value="NZ_RKHR01000005.1"/>
</dbReference>
<dbReference type="Proteomes" id="UP000275394">
    <property type="component" value="Unassembled WGS sequence"/>
</dbReference>
<evidence type="ECO:0000256" key="1">
    <source>
        <dbReference type="SAM" id="SignalP"/>
    </source>
</evidence>
<protein>
    <recommendedName>
        <fullName evidence="4">Secreted protein</fullName>
    </recommendedName>
</protein>
<organism evidence="2 3">
    <name type="scientific">Sinobacterium caligoides</name>
    <dbReference type="NCBI Taxonomy" id="933926"/>
    <lineage>
        <taxon>Bacteria</taxon>
        <taxon>Pseudomonadati</taxon>
        <taxon>Pseudomonadota</taxon>
        <taxon>Gammaproteobacteria</taxon>
        <taxon>Cellvibrionales</taxon>
        <taxon>Spongiibacteraceae</taxon>
        <taxon>Sinobacterium</taxon>
    </lineage>
</organism>
<gene>
    <name evidence="2" type="ORF">EDC56_2903</name>
</gene>
<accession>A0A3N2DLN5</accession>
<keyword evidence="3" id="KW-1185">Reference proteome</keyword>
<reference evidence="2 3" key="1">
    <citation type="submission" date="2018-11" db="EMBL/GenBank/DDBJ databases">
        <title>Genomic Encyclopedia of Type Strains, Phase IV (KMG-IV): sequencing the most valuable type-strain genomes for metagenomic binning, comparative biology and taxonomic classification.</title>
        <authorList>
            <person name="Goeker M."/>
        </authorList>
    </citation>
    <scope>NUCLEOTIDE SEQUENCE [LARGE SCALE GENOMIC DNA]</scope>
    <source>
        <strain evidence="2 3">DSM 100316</strain>
    </source>
</reference>